<organism evidence="2 3">
    <name type="scientific">Coturnix japonica</name>
    <name type="common">Japanese quail</name>
    <name type="synonym">Coturnix coturnix japonica</name>
    <dbReference type="NCBI Taxonomy" id="93934"/>
    <lineage>
        <taxon>Eukaryota</taxon>
        <taxon>Metazoa</taxon>
        <taxon>Chordata</taxon>
        <taxon>Craniata</taxon>
        <taxon>Vertebrata</taxon>
        <taxon>Euteleostomi</taxon>
        <taxon>Archelosauria</taxon>
        <taxon>Archosauria</taxon>
        <taxon>Dinosauria</taxon>
        <taxon>Saurischia</taxon>
        <taxon>Theropoda</taxon>
        <taxon>Coelurosauria</taxon>
        <taxon>Aves</taxon>
        <taxon>Neognathae</taxon>
        <taxon>Galloanserae</taxon>
        <taxon>Galliformes</taxon>
        <taxon>Phasianidae</taxon>
        <taxon>Perdicinae</taxon>
        <taxon>Coturnix</taxon>
    </lineage>
</organism>
<dbReference type="PANTHER" id="PTHR43675">
    <property type="entry name" value="ARSENITE METHYLTRANSFERASE"/>
    <property type="match status" value="1"/>
</dbReference>
<dbReference type="Pfam" id="PF08241">
    <property type="entry name" value="Methyltransf_11"/>
    <property type="match status" value="1"/>
</dbReference>
<dbReference type="GO" id="GO:0008757">
    <property type="term" value="F:S-adenosylmethionine-dependent methyltransferase activity"/>
    <property type="evidence" value="ECO:0007669"/>
    <property type="project" value="InterPro"/>
</dbReference>
<dbReference type="PANTHER" id="PTHR43675:SF1">
    <property type="entry name" value="RIKEN CDNA 2700097O09 GENE"/>
    <property type="match status" value="1"/>
</dbReference>
<dbReference type="InterPro" id="IPR029063">
    <property type="entry name" value="SAM-dependent_MTases_sf"/>
</dbReference>
<name>A0A8C2U5B4_COTJA</name>
<feature type="domain" description="Methyltransferase type 11" evidence="1">
    <location>
        <begin position="196"/>
        <end position="295"/>
    </location>
</feature>
<evidence type="ECO:0000259" key="1">
    <source>
        <dbReference type="Pfam" id="PF08241"/>
    </source>
</evidence>
<dbReference type="AlphaFoldDB" id="A0A8C2U5B4"/>
<dbReference type="GeneID" id="107315039"/>
<dbReference type="InterPro" id="IPR026669">
    <property type="entry name" value="Arsenite_MeTrfase-like"/>
</dbReference>
<reference evidence="2" key="2">
    <citation type="submission" date="2025-08" db="UniProtKB">
        <authorList>
            <consortium name="Ensembl"/>
        </authorList>
    </citation>
    <scope>IDENTIFICATION</scope>
</reference>
<reference evidence="2" key="1">
    <citation type="submission" date="2015-11" db="EMBL/GenBank/DDBJ databases">
        <authorList>
            <consortium name="International Coturnix japonica Genome Analysis Consortium"/>
            <person name="Warren W."/>
            <person name="Burt D.W."/>
            <person name="Antin P.B."/>
            <person name="Lanford R."/>
            <person name="Gros J."/>
            <person name="Wilson R.K."/>
        </authorList>
    </citation>
    <scope>NUCLEOTIDE SEQUENCE [LARGE SCALE GENOMIC DNA]</scope>
</reference>
<protein>
    <submittedName>
        <fullName evidence="2">Uncharacterized LOC107315039</fullName>
    </submittedName>
</protein>
<dbReference type="CDD" id="cd02440">
    <property type="entry name" value="AdoMet_MTases"/>
    <property type="match status" value="1"/>
</dbReference>
<dbReference type="Gene3D" id="3.40.50.150">
    <property type="entry name" value="Vaccinia Virus protein VP39"/>
    <property type="match status" value="1"/>
</dbReference>
<gene>
    <name evidence="2" type="primary">LOC107315039</name>
</gene>
<sequence length="348" mass="39804">MAPPRGGSARRWSWRRRGARCWPPCGARVPPTCPACCNGCVTANSCILVVHLFTSFLTELRLKQRALFLLLVYLHLSLSSDFDEFVVTNNDVVLKNIAEDLRNHLPIEAMFNSEHLAIQKIHQHPLPMVHVDAFLYDDDIVDTMCEEGRMSRNYCTECGSYKTASLEFISHSFSLMELKFLYQHVLPDLTGKVVVDVGSRLGAVLFAGYLYSSASQLYGVEMNADFCQLQEMTITKYQFTDRIKVVHADICTQASLLQNADVIVMNNVFEYFLDRLEQARAWEFIACNVKKRGSLLVTVPSLKESLSKLQTDIQLSQWVEELQLNYDVYVEKDVDREALEQIHLYRIL</sequence>
<proteinExistence type="predicted"/>
<evidence type="ECO:0000313" key="2">
    <source>
        <dbReference type="Ensembl" id="ENSCJPP00005022133.1"/>
    </source>
</evidence>
<dbReference type="Proteomes" id="UP000694412">
    <property type="component" value="Chromosome 5"/>
</dbReference>
<keyword evidence="3" id="KW-1185">Reference proteome</keyword>
<dbReference type="Ensembl" id="ENSCJPT00005030395.1">
    <property type="protein sequence ID" value="ENSCJPP00005022133.1"/>
    <property type="gene ID" value="ENSCJPG00005017700.1"/>
</dbReference>
<accession>A0A8C2U5B4</accession>
<dbReference type="KEGG" id="cjo:107315039"/>
<dbReference type="OrthoDB" id="15794at2759"/>
<evidence type="ECO:0000313" key="3">
    <source>
        <dbReference type="Proteomes" id="UP000694412"/>
    </source>
</evidence>
<dbReference type="InterPro" id="IPR013216">
    <property type="entry name" value="Methyltransf_11"/>
</dbReference>
<dbReference type="RefSeq" id="XP_015720477.1">
    <property type="nucleotide sequence ID" value="XM_015864991.2"/>
</dbReference>
<dbReference type="GeneTree" id="ENSGT00390000012799"/>
<dbReference type="SUPFAM" id="SSF53335">
    <property type="entry name" value="S-adenosyl-L-methionine-dependent methyltransferases"/>
    <property type="match status" value="1"/>
</dbReference>
<reference evidence="2" key="3">
    <citation type="submission" date="2025-09" db="UniProtKB">
        <authorList>
            <consortium name="Ensembl"/>
        </authorList>
    </citation>
    <scope>IDENTIFICATION</scope>
</reference>